<dbReference type="KEGG" id="mpaf:R5R33_08080"/>
<feature type="transmembrane region" description="Helical" evidence="7">
    <location>
        <begin position="35"/>
        <end position="53"/>
    </location>
</feature>
<dbReference type="RefSeq" id="WP_318955512.1">
    <property type="nucleotide sequence ID" value="NZ_CP137555.1"/>
</dbReference>
<dbReference type="InterPro" id="IPR035952">
    <property type="entry name" value="Rhomboid-like_sf"/>
</dbReference>
<dbReference type="GO" id="GO:0004252">
    <property type="term" value="F:serine-type endopeptidase activity"/>
    <property type="evidence" value="ECO:0007669"/>
    <property type="project" value="InterPro"/>
</dbReference>
<accession>A0AAU0N4P1</accession>
<dbReference type="Gene3D" id="1.20.1540.10">
    <property type="entry name" value="Rhomboid-like"/>
    <property type="match status" value="1"/>
</dbReference>
<dbReference type="EC" id="3.4.21.-" evidence="9"/>
<dbReference type="SUPFAM" id="SSF144091">
    <property type="entry name" value="Rhomboid-like"/>
    <property type="match status" value="1"/>
</dbReference>
<evidence type="ECO:0000256" key="6">
    <source>
        <dbReference type="ARBA" id="ARBA00023136"/>
    </source>
</evidence>
<proteinExistence type="inferred from homology"/>
<dbReference type="PANTHER" id="PTHR43731">
    <property type="entry name" value="RHOMBOID PROTEASE"/>
    <property type="match status" value="1"/>
</dbReference>
<organism evidence="9 10">
    <name type="scientific">Microbulbifer pacificus</name>
    <dbReference type="NCBI Taxonomy" id="407164"/>
    <lineage>
        <taxon>Bacteria</taxon>
        <taxon>Pseudomonadati</taxon>
        <taxon>Pseudomonadota</taxon>
        <taxon>Gammaproteobacteria</taxon>
        <taxon>Cellvibrionales</taxon>
        <taxon>Microbulbiferaceae</taxon>
        <taxon>Microbulbifer</taxon>
    </lineage>
</organism>
<feature type="transmembrane region" description="Helical" evidence="7">
    <location>
        <begin position="248"/>
        <end position="270"/>
    </location>
</feature>
<evidence type="ECO:0000256" key="5">
    <source>
        <dbReference type="ARBA" id="ARBA00022989"/>
    </source>
</evidence>
<dbReference type="EMBL" id="CP137555">
    <property type="protein sequence ID" value="WOX07079.1"/>
    <property type="molecule type" value="Genomic_DNA"/>
</dbReference>
<evidence type="ECO:0000259" key="8">
    <source>
        <dbReference type="Pfam" id="PF01694"/>
    </source>
</evidence>
<comment type="similarity">
    <text evidence="2">Belongs to the peptidase S54 family.</text>
</comment>
<reference evidence="9 10" key="1">
    <citation type="submission" date="2023-10" db="EMBL/GenBank/DDBJ databases">
        <title>Description of Microbulbifer bruguierae sp. nov., isolated from the sediments of mangrove plant Bruguiera sexangula and comparative genomic analyses of the genus Microbulbifer.</title>
        <authorList>
            <person name="Long M."/>
        </authorList>
    </citation>
    <scope>NUCLEOTIDE SEQUENCE [LARGE SCALE GENOMIC DNA]</scope>
    <source>
        <strain evidence="9 10">SPO729</strain>
    </source>
</reference>
<keyword evidence="5 7" id="KW-1133">Transmembrane helix</keyword>
<gene>
    <name evidence="9" type="ORF">R5R33_08080</name>
</gene>
<dbReference type="Pfam" id="PF01694">
    <property type="entry name" value="Rhomboid"/>
    <property type="match status" value="1"/>
</dbReference>
<dbReference type="InterPro" id="IPR050925">
    <property type="entry name" value="Rhomboid_protease_S54"/>
</dbReference>
<keyword evidence="10" id="KW-1185">Reference proteome</keyword>
<keyword evidence="6 7" id="KW-0472">Membrane</keyword>
<dbReference type="GO" id="GO:0016020">
    <property type="term" value="C:membrane"/>
    <property type="evidence" value="ECO:0007669"/>
    <property type="project" value="UniProtKB-SubCell"/>
</dbReference>
<comment type="subcellular location">
    <subcellularLocation>
        <location evidence="1">Membrane</location>
        <topology evidence="1">Multi-pass membrane protein</topology>
    </subcellularLocation>
</comment>
<dbReference type="Proteomes" id="UP001302477">
    <property type="component" value="Chromosome"/>
</dbReference>
<feature type="transmembrane region" description="Helical" evidence="7">
    <location>
        <begin position="174"/>
        <end position="199"/>
    </location>
</feature>
<evidence type="ECO:0000313" key="10">
    <source>
        <dbReference type="Proteomes" id="UP001302477"/>
    </source>
</evidence>
<protein>
    <submittedName>
        <fullName evidence="9">Rhomboid family intramembrane serine protease</fullName>
        <ecNumber evidence="9">3.4.21.-</ecNumber>
    </submittedName>
</protein>
<sequence>MRSPCILNNLINQPPTTGLPLLIIPIQNRPDWRRPPLVCFALVLVNLLVFVLYQSGDEARWQVAEEYYFASDLPGLEEASFYEFVDEQKPEWRTLAQGAGEEFIYEQLLWSREFHNWLVPQLEAEGQKSWLQQRQQFAEQRDSLSNFAYGLTPANPTLKGLFGHMFLHGGWEHLLGNMVFLLLFGLSVELALGAAWFIGLYLLGGLAAAALHMGVEAGSLMPVIGASGAVSAVMGMFVAVYGIRRLRFFYTLGFVFGEFTAPALLVLPLWLGKEVFGYFFGNDNIAYWAHFGGLVAGFACTLLLIRLRPSREIHVEEDLPPTPAQMALARIESLQNSGKLLEASQAAASAQRQHPDSLPLIYKSIELTALTPESEAHHRAWLALFALAKQPGQDFAPVAQGVEDYLQKVKVPRALNLGVCLVIAQRAAAEKRWELVETLLLRLQEKAYRHPLMARLANGLVEHYRRCGDEERARRALDFARTLQPTAV</sequence>
<evidence type="ECO:0000256" key="4">
    <source>
        <dbReference type="ARBA" id="ARBA00022801"/>
    </source>
</evidence>
<dbReference type="GO" id="GO:0006508">
    <property type="term" value="P:proteolysis"/>
    <property type="evidence" value="ECO:0007669"/>
    <property type="project" value="UniProtKB-KW"/>
</dbReference>
<evidence type="ECO:0000256" key="3">
    <source>
        <dbReference type="ARBA" id="ARBA00022692"/>
    </source>
</evidence>
<keyword evidence="9" id="KW-0645">Protease</keyword>
<evidence type="ECO:0000256" key="1">
    <source>
        <dbReference type="ARBA" id="ARBA00004141"/>
    </source>
</evidence>
<evidence type="ECO:0000313" key="9">
    <source>
        <dbReference type="EMBL" id="WOX07079.1"/>
    </source>
</evidence>
<evidence type="ECO:0000256" key="7">
    <source>
        <dbReference type="SAM" id="Phobius"/>
    </source>
</evidence>
<feature type="domain" description="Peptidase S54 rhomboid" evidence="8">
    <location>
        <begin position="160"/>
        <end position="306"/>
    </location>
</feature>
<evidence type="ECO:0000256" key="2">
    <source>
        <dbReference type="ARBA" id="ARBA00009045"/>
    </source>
</evidence>
<keyword evidence="4 9" id="KW-0378">Hydrolase</keyword>
<keyword evidence="3 7" id="KW-0812">Transmembrane</keyword>
<dbReference type="InterPro" id="IPR022764">
    <property type="entry name" value="Peptidase_S54_rhomboid_dom"/>
</dbReference>
<feature type="transmembrane region" description="Helical" evidence="7">
    <location>
        <begin position="285"/>
        <end position="305"/>
    </location>
</feature>
<dbReference type="AlphaFoldDB" id="A0AAU0N4P1"/>
<feature type="transmembrane region" description="Helical" evidence="7">
    <location>
        <begin position="219"/>
        <end position="241"/>
    </location>
</feature>
<dbReference type="PANTHER" id="PTHR43731:SF14">
    <property type="entry name" value="PRESENILIN-ASSOCIATED RHOMBOID-LIKE PROTEIN, MITOCHONDRIAL"/>
    <property type="match status" value="1"/>
</dbReference>
<name>A0AAU0N4P1_9GAMM</name>